<dbReference type="Gene3D" id="3.40.50.1110">
    <property type="entry name" value="SGNH hydrolase"/>
    <property type="match status" value="1"/>
</dbReference>
<dbReference type="Gene3D" id="2.60.120.260">
    <property type="entry name" value="Galactose-binding domain-like"/>
    <property type="match status" value="1"/>
</dbReference>
<reference evidence="1" key="2">
    <citation type="submission" date="2020-09" db="EMBL/GenBank/DDBJ databases">
        <authorList>
            <person name="Sun Q."/>
            <person name="Zhou Y."/>
        </authorList>
    </citation>
    <scope>NUCLEOTIDE SEQUENCE</scope>
    <source>
        <strain evidence="1">CGMCC 1.15178</strain>
    </source>
</reference>
<evidence type="ECO:0000313" key="2">
    <source>
        <dbReference type="Proteomes" id="UP000612456"/>
    </source>
</evidence>
<protein>
    <submittedName>
        <fullName evidence="1">Uncharacterized protein</fullName>
    </submittedName>
</protein>
<sequence>MMTVMKFFLSKPILPTGALVLILGLVLFLGNQNLQNKIRGASAATTNNPQIQQKSLNVYDKMRMGKFINYLVVGDGTGQGDGTVSKQDKWFYQFEQAMKTSHQVTALRTLVTHPAGTVFGGWYDYGEMLRANATYDLVILSFGYHDQAALLDSQTYGEIHESLIRSIKTRNENAEILLIIEPALQTSDYPEVLQQLSTYYDLPLIDIRTNDPAAVGLILSNDGILPSRLGYERFNQAIMQTLEANMNQNKTMTAIPSSLLYPGSRQFGTGTAAPVSSMIANSEGFIKDGDRFSGKQPGNFISGYFKGSLLGLIMETNKDGGIAKVYIDGKFAATIDTYSKTSLIKKMLITSSLAPQTHAVKLVISGNKKKESTGNSVRLIGFITATNDD</sequence>
<name>A0A916YY86_9BACL</name>
<dbReference type="EMBL" id="BMHP01000002">
    <property type="protein sequence ID" value="GGD66997.1"/>
    <property type="molecule type" value="Genomic_DNA"/>
</dbReference>
<dbReference type="SUPFAM" id="SSF52266">
    <property type="entry name" value="SGNH hydrolase"/>
    <property type="match status" value="1"/>
</dbReference>
<organism evidence="1 2">
    <name type="scientific">Paenibacillus nasutitermitis</name>
    <dbReference type="NCBI Taxonomy" id="1652958"/>
    <lineage>
        <taxon>Bacteria</taxon>
        <taxon>Bacillati</taxon>
        <taxon>Bacillota</taxon>
        <taxon>Bacilli</taxon>
        <taxon>Bacillales</taxon>
        <taxon>Paenibacillaceae</taxon>
        <taxon>Paenibacillus</taxon>
    </lineage>
</organism>
<dbReference type="InterPro" id="IPR036514">
    <property type="entry name" value="SGNH_hydro_sf"/>
</dbReference>
<evidence type="ECO:0000313" key="1">
    <source>
        <dbReference type="EMBL" id="GGD66997.1"/>
    </source>
</evidence>
<dbReference type="CDD" id="cd00229">
    <property type="entry name" value="SGNH_hydrolase"/>
    <property type="match status" value="1"/>
</dbReference>
<proteinExistence type="predicted"/>
<dbReference type="RefSeq" id="WP_188992382.1">
    <property type="nucleotide sequence ID" value="NZ_BMHP01000002.1"/>
</dbReference>
<reference evidence="1" key="1">
    <citation type="journal article" date="2014" name="Int. J. Syst. Evol. Microbiol.">
        <title>Complete genome sequence of Corynebacterium casei LMG S-19264T (=DSM 44701T), isolated from a smear-ripened cheese.</title>
        <authorList>
            <consortium name="US DOE Joint Genome Institute (JGI-PGF)"/>
            <person name="Walter F."/>
            <person name="Albersmeier A."/>
            <person name="Kalinowski J."/>
            <person name="Ruckert C."/>
        </authorList>
    </citation>
    <scope>NUCLEOTIDE SEQUENCE</scope>
    <source>
        <strain evidence="1">CGMCC 1.15178</strain>
    </source>
</reference>
<comment type="caution">
    <text evidence="1">The sequence shown here is derived from an EMBL/GenBank/DDBJ whole genome shotgun (WGS) entry which is preliminary data.</text>
</comment>
<accession>A0A916YY86</accession>
<dbReference type="AlphaFoldDB" id="A0A916YY86"/>
<dbReference type="Proteomes" id="UP000612456">
    <property type="component" value="Unassembled WGS sequence"/>
</dbReference>
<gene>
    <name evidence="1" type="ORF">GCM10010911_25960</name>
</gene>
<keyword evidence="2" id="KW-1185">Reference proteome</keyword>